<evidence type="ECO:0000256" key="4">
    <source>
        <dbReference type="ARBA" id="ARBA00018370"/>
    </source>
</evidence>
<reference evidence="12 13" key="1">
    <citation type="submission" date="2024-07" db="EMBL/GenBank/DDBJ databases">
        <title>Marimonas sp.nov., isolated from tidal-flat sediment.</title>
        <authorList>
            <person name="Jayan J.N."/>
            <person name="Lee S.S."/>
        </authorList>
    </citation>
    <scope>NUCLEOTIDE SEQUENCE [LARGE SCALE GENOMIC DNA]</scope>
    <source>
        <strain evidence="12 13">MJW-29</strain>
    </source>
</reference>
<feature type="region of interest" description="Disordered" evidence="10">
    <location>
        <begin position="153"/>
        <end position="177"/>
    </location>
</feature>
<sequence length="287" mass="32497">MGVKIRQLERLIKEPLFHFLAIGGLIFATLATISEPAPDPADRIVIGPEQIEQLVTRFEAVWRRPPTNEERRALIEDLVREEIYYREALALGLDRDDTVIRRRMRQKMEFLTDTAADLLEPAAGELEAYLEANGQTYRNEPQLSFEQIYLGKEPDPDSVGRSISALRSDPETDPTKLGQSSLIPVRFALSPPRVIDGAFGQGFFERAAELPPGSWAGPVKSSYGVHIVRVRDSLPARMPPLEEVRAAVLRDWKVAKAKEIREAHYGQLRERYVVEIPDDDTQKTQNK</sequence>
<comment type="similarity">
    <text evidence="2">Belongs to the PpiC/parvulin rotamase family.</text>
</comment>
<dbReference type="Pfam" id="PF13145">
    <property type="entry name" value="Rotamase_2"/>
    <property type="match status" value="1"/>
</dbReference>
<dbReference type="Proteomes" id="UP001556098">
    <property type="component" value="Unassembled WGS sequence"/>
</dbReference>
<organism evidence="12 13">
    <name type="scientific">Sulfitobacter sediminis</name>
    <dbReference type="NCBI Taxonomy" id="3234186"/>
    <lineage>
        <taxon>Bacteria</taxon>
        <taxon>Pseudomonadati</taxon>
        <taxon>Pseudomonadota</taxon>
        <taxon>Alphaproteobacteria</taxon>
        <taxon>Rhodobacterales</taxon>
        <taxon>Roseobacteraceae</taxon>
        <taxon>Sulfitobacter</taxon>
    </lineage>
</organism>
<name>A0ABV3RSV2_9RHOB</name>
<evidence type="ECO:0000256" key="5">
    <source>
        <dbReference type="ARBA" id="ARBA00022729"/>
    </source>
</evidence>
<evidence type="ECO:0000256" key="1">
    <source>
        <dbReference type="ARBA" id="ARBA00000971"/>
    </source>
</evidence>
<accession>A0ABV3RSV2</accession>
<dbReference type="Gene3D" id="3.10.50.40">
    <property type="match status" value="1"/>
</dbReference>
<evidence type="ECO:0000256" key="7">
    <source>
        <dbReference type="ARBA" id="ARBA00023235"/>
    </source>
</evidence>
<keyword evidence="6" id="KW-0697">Rotamase</keyword>
<dbReference type="GO" id="GO:0016853">
    <property type="term" value="F:isomerase activity"/>
    <property type="evidence" value="ECO:0007669"/>
    <property type="project" value="UniProtKB-KW"/>
</dbReference>
<dbReference type="RefSeq" id="WP_367879721.1">
    <property type="nucleotide sequence ID" value="NZ_JBFNXX010000028.1"/>
</dbReference>
<evidence type="ECO:0000259" key="11">
    <source>
        <dbReference type="Pfam" id="PF13145"/>
    </source>
</evidence>
<evidence type="ECO:0000313" key="12">
    <source>
        <dbReference type="EMBL" id="MEW9922024.1"/>
    </source>
</evidence>
<dbReference type="EC" id="5.2.1.8" evidence="3"/>
<evidence type="ECO:0000256" key="10">
    <source>
        <dbReference type="SAM" id="MobiDB-lite"/>
    </source>
</evidence>
<evidence type="ECO:0000256" key="9">
    <source>
        <dbReference type="ARBA" id="ARBA00031484"/>
    </source>
</evidence>
<feature type="domain" description="PpiC" evidence="11">
    <location>
        <begin position="123"/>
        <end position="245"/>
    </location>
</feature>
<dbReference type="InterPro" id="IPR050245">
    <property type="entry name" value="PrsA_foldase"/>
</dbReference>
<keyword evidence="5" id="KW-0732">Signal</keyword>
<keyword evidence="13" id="KW-1185">Reference proteome</keyword>
<proteinExistence type="inferred from homology"/>
<evidence type="ECO:0000256" key="6">
    <source>
        <dbReference type="ARBA" id="ARBA00023110"/>
    </source>
</evidence>
<dbReference type="InterPro" id="IPR000297">
    <property type="entry name" value="PPIase_PpiC"/>
</dbReference>
<evidence type="ECO:0000256" key="8">
    <source>
        <dbReference type="ARBA" id="ARBA00030642"/>
    </source>
</evidence>
<dbReference type="PANTHER" id="PTHR47245:SF1">
    <property type="entry name" value="FOLDASE PROTEIN PRSA"/>
    <property type="match status" value="1"/>
</dbReference>
<dbReference type="PANTHER" id="PTHR47245">
    <property type="entry name" value="PEPTIDYLPROLYL ISOMERASE"/>
    <property type="match status" value="1"/>
</dbReference>
<gene>
    <name evidence="12" type="ORF">AB2B41_20660</name>
</gene>
<dbReference type="EMBL" id="JBFNXX010000028">
    <property type="protein sequence ID" value="MEW9922024.1"/>
    <property type="molecule type" value="Genomic_DNA"/>
</dbReference>
<comment type="caution">
    <text evidence="12">The sequence shown here is derived from an EMBL/GenBank/DDBJ whole genome shotgun (WGS) entry which is preliminary data.</text>
</comment>
<comment type="catalytic activity">
    <reaction evidence="1">
        <text>[protein]-peptidylproline (omega=180) = [protein]-peptidylproline (omega=0)</text>
        <dbReference type="Rhea" id="RHEA:16237"/>
        <dbReference type="Rhea" id="RHEA-COMP:10747"/>
        <dbReference type="Rhea" id="RHEA-COMP:10748"/>
        <dbReference type="ChEBI" id="CHEBI:83833"/>
        <dbReference type="ChEBI" id="CHEBI:83834"/>
        <dbReference type="EC" id="5.2.1.8"/>
    </reaction>
</comment>
<evidence type="ECO:0000313" key="13">
    <source>
        <dbReference type="Proteomes" id="UP001556098"/>
    </source>
</evidence>
<keyword evidence="7 12" id="KW-0413">Isomerase</keyword>
<protein>
    <recommendedName>
        <fullName evidence="4">Parvulin-like PPIase</fullName>
        <ecNumber evidence="3">5.2.1.8</ecNumber>
    </recommendedName>
    <alternativeName>
        <fullName evidence="8">Peptidyl-prolyl cis-trans isomerase plp</fullName>
    </alternativeName>
    <alternativeName>
        <fullName evidence="9">Rotamase plp</fullName>
    </alternativeName>
</protein>
<evidence type="ECO:0000256" key="2">
    <source>
        <dbReference type="ARBA" id="ARBA00007656"/>
    </source>
</evidence>
<dbReference type="InterPro" id="IPR046357">
    <property type="entry name" value="PPIase_dom_sf"/>
</dbReference>
<evidence type="ECO:0000256" key="3">
    <source>
        <dbReference type="ARBA" id="ARBA00013194"/>
    </source>
</evidence>